<gene>
    <name evidence="1" type="ORF">FHETE_2458</name>
</gene>
<organism evidence="1 2">
    <name type="scientific">Fusarium heterosporum</name>
    <dbReference type="NCBI Taxonomy" id="42747"/>
    <lineage>
        <taxon>Eukaryota</taxon>
        <taxon>Fungi</taxon>
        <taxon>Dikarya</taxon>
        <taxon>Ascomycota</taxon>
        <taxon>Pezizomycotina</taxon>
        <taxon>Sordariomycetes</taxon>
        <taxon>Hypocreomycetidae</taxon>
        <taxon>Hypocreales</taxon>
        <taxon>Nectriaceae</taxon>
        <taxon>Fusarium</taxon>
        <taxon>Fusarium heterosporum species complex</taxon>
    </lineage>
</organism>
<keyword evidence="2" id="KW-1185">Reference proteome</keyword>
<comment type="caution">
    <text evidence="1">The sequence shown here is derived from an EMBL/GenBank/DDBJ whole genome shotgun (WGS) entry which is preliminary data.</text>
</comment>
<evidence type="ECO:0000313" key="2">
    <source>
        <dbReference type="Proteomes" id="UP000567885"/>
    </source>
</evidence>
<dbReference type="AlphaFoldDB" id="A0A8H5TUQ0"/>
<dbReference type="Proteomes" id="UP000567885">
    <property type="component" value="Unassembled WGS sequence"/>
</dbReference>
<name>A0A8H5TUQ0_FUSHE</name>
<sequence>MEPGGLLPQTEVMAIPNESRQNSLPLEPLERTKAKKKSQKARRIWTTFEIQLLLAYLQWSVESGVNFEKVAIPRLIKVMNYSVKPKQVLRKLNYYWGCKARGGVKYTEMLKIGRDAFELDPTTREEVDKLLADIPNLDTEPHTAIEAKGQEVKRTIIPKDEEVYIIHAPEEPCQIEVACDSPHNNEQLTTAESPACTPSDHAEATQQRRMVTIHLTNKRKISELESQLFSSQNETAELKRRLKELPNCAPDVEALNTYRGYHQASLNQSSREKTFDINNPGMTEDDISCAYTALFEQIQSVCEYVVELDGAMPGADASFSELAKLWAYQTFKKDLQCCIKDVHGKVLCEEELLAGLLAAAVIDGVFEPTFPRVLEASWPTSNPYRNYILNSHGVIALHIADRMVLPELVSDRKSDIIGKEVENLHQLFSKSLDVFWHSQDRHITQNDDNDVDIVAPPKLPPDLRQFLRSALDLKYKLTSSTTRLRYLYFQPQVPFDEKRMVRCKGSNPDCWMIKFCIFPVLLYAPSRPADASSNDYILEHNALYNMYFTKIETENPLGLVVAAKAIVLT</sequence>
<protein>
    <submittedName>
        <fullName evidence="1">Uncharacterized protein</fullName>
    </submittedName>
</protein>
<evidence type="ECO:0000313" key="1">
    <source>
        <dbReference type="EMBL" id="KAF5675855.1"/>
    </source>
</evidence>
<proteinExistence type="predicted"/>
<reference evidence="1 2" key="1">
    <citation type="submission" date="2020-05" db="EMBL/GenBank/DDBJ databases">
        <title>Identification and distribution of gene clusters putatively required for synthesis of sphingolipid metabolism inhibitors in phylogenetically diverse species of the filamentous fungus Fusarium.</title>
        <authorList>
            <person name="Kim H.-S."/>
            <person name="Busman M."/>
            <person name="Brown D.W."/>
            <person name="Divon H."/>
            <person name="Uhlig S."/>
            <person name="Proctor R.H."/>
        </authorList>
    </citation>
    <scope>NUCLEOTIDE SEQUENCE [LARGE SCALE GENOMIC DNA]</scope>
    <source>
        <strain evidence="1 2">NRRL 20693</strain>
    </source>
</reference>
<accession>A0A8H5TUQ0</accession>
<dbReference type="EMBL" id="JAAGWQ010000037">
    <property type="protein sequence ID" value="KAF5675855.1"/>
    <property type="molecule type" value="Genomic_DNA"/>
</dbReference>
<dbReference type="OrthoDB" id="5089032at2759"/>